<evidence type="ECO:0000259" key="9">
    <source>
        <dbReference type="Pfam" id="PF13231"/>
    </source>
</evidence>
<evidence type="ECO:0000256" key="5">
    <source>
        <dbReference type="ARBA" id="ARBA00022692"/>
    </source>
</evidence>
<evidence type="ECO:0000256" key="4">
    <source>
        <dbReference type="ARBA" id="ARBA00022679"/>
    </source>
</evidence>
<evidence type="ECO:0000256" key="3">
    <source>
        <dbReference type="ARBA" id="ARBA00022676"/>
    </source>
</evidence>
<feature type="domain" description="Glycosyltransferase RgtA/B/C/D-like" evidence="9">
    <location>
        <begin position="77"/>
        <end position="242"/>
    </location>
</feature>
<keyword evidence="4" id="KW-0808">Transferase</keyword>
<comment type="subcellular location">
    <subcellularLocation>
        <location evidence="1">Cell membrane</location>
        <topology evidence="1">Multi-pass membrane protein</topology>
    </subcellularLocation>
</comment>
<evidence type="ECO:0000256" key="2">
    <source>
        <dbReference type="ARBA" id="ARBA00022475"/>
    </source>
</evidence>
<dbReference type="GO" id="GO:0010041">
    <property type="term" value="P:response to iron(III) ion"/>
    <property type="evidence" value="ECO:0007669"/>
    <property type="project" value="TreeGrafter"/>
</dbReference>
<feature type="transmembrane region" description="Helical" evidence="8">
    <location>
        <begin position="333"/>
        <end position="349"/>
    </location>
</feature>
<accession>A0A2M6YRB8</accession>
<dbReference type="InterPro" id="IPR050297">
    <property type="entry name" value="LipidA_mod_glycosyltrf_83"/>
</dbReference>
<feature type="transmembrane region" description="Helical" evidence="8">
    <location>
        <begin position="382"/>
        <end position="401"/>
    </location>
</feature>
<feature type="transmembrane region" description="Helical" evidence="8">
    <location>
        <begin position="97"/>
        <end position="118"/>
    </location>
</feature>
<keyword evidence="3" id="KW-0328">Glycosyltransferase</keyword>
<keyword evidence="7 8" id="KW-0472">Membrane</keyword>
<evidence type="ECO:0000256" key="8">
    <source>
        <dbReference type="SAM" id="Phobius"/>
    </source>
</evidence>
<dbReference type="GO" id="GO:0009103">
    <property type="term" value="P:lipopolysaccharide biosynthetic process"/>
    <property type="evidence" value="ECO:0007669"/>
    <property type="project" value="UniProtKB-ARBA"/>
</dbReference>
<dbReference type="AlphaFoldDB" id="A0A2M6YRB8"/>
<dbReference type="Proteomes" id="UP000229502">
    <property type="component" value="Unassembled WGS sequence"/>
</dbReference>
<feature type="non-terminal residue" evidence="10">
    <location>
        <position position="415"/>
    </location>
</feature>
<dbReference type="GO" id="GO:0005886">
    <property type="term" value="C:plasma membrane"/>
    <property type="evidence" value="ECO:0007669"/>
    <property type="project" value="UniProtKB-SubCell"/>
</dbReference>
<dbReference type="EMBL" id="PEWZ01000079">
    <property type="protein sequence ID" value="PIU35136.1"/>
    <property type="molecule type" value="Genomic_DNA"/>
</dbReference>
<evidence type="ECO:0000313" key="10">
    <source>
        <dbReference type="EMBL" id="PIU35136.1"/>
    </source>
</evidence>
<evidence type="ECO:0000256" key="1">
    <source>
        <dbReference type="ARBA" id="ARBA00004651"/>
    </source>
</evidence>
<feature type="transmembrane region" description="Helical" evidence="8">
    <location>
        <begin position="12"/>
        <end position="31"/>
    </location>
</feature>
<feature type="transmembrane region" description="Helical" evidence="8">
    <location>
        <begin position="162"/>
        <end position="180"/>
    </location>
</feature>
<keyword evidence="5 8" id="KW-0812">Transmembrane</keyword>
<proteinExistence type="predicted"/>
<protein>
    <recommendedName>
        <fullName evidence="9">Glycosyltransferase RgtA/B/C/D-like domain-containing protein</fullName>
    </recommendedName>
</protein>
<dbReference type="PANTHER" id="PTHR33908:SF3">
    <property type="entry name" value="UNDECAPRENYL PHOSPHATE-ALPHA-4-AMINO-4-DEOXY-L-ARABINOSE ARABINOSYL TRANSFERASE"/>
    <property type="match status" value="1"/>
</dbReference>
<evidence type="ECO:0000313" key="11">
    <source>
        <dbReference type="Proteomes" id="UP000229502"/>
    </source>
</evidence>
<dbReference type="PANTHER" id="PTHR33908">
    <property type="entry name" value="MANNOSYLTRANSFERASE YKCB-RELATED"/>
    <property type="match status" value="1"/>
</dbReference>
<name>A0A2M6YRB8_9BACT</name>
<feature type="transmembrane region" description="Helical" evidence="8">
    <location>
        <begin position="230"/>
        <end position="250"/>
    </location>
</feature>
<gene>
    <name evidence="10" type="ORF">COT03_01550</name>
</gene>
<organism evidence="10 11">
    <name type="scientific">Candidatus Shapirobacteria bacterium CG07_land_8_20_14_0_80_39_18</name>
    <dbReference type="NCBI Taxonomy" id="1974882"/>
    <lineage>
        <taxon>Bacteria</taxon>
        <taxon>Candidatus Shapironibacteriota</taxon>
    </lineage>
</organism>
<reference evidence="11" key="1">
    <citation type="submission" date="2017-09" db="EMBL/GenBank/DDBJ databases">
        <title>Depth-based differentiation of microbial function through sediment-hosted aquifers and enrichment of novel symbionts in the deep terrestrial subsurface.</title>
        <authorList>
            <person name="Probst A.J."/>
            <person name="Ladd B."/>
            <person name="Jarett J.K."/>
            <person name="Geller-Mcgrath D.E."/>
            <person name="Sieber C.M.K."/>
            <person name="Emerson J.B."/>
            <person name="Anantharaman K."/>
            <person name="Thomas B.C."/>
            <person name="Malmstrom R."/>
            <person name="Stieglmeier M."/>
            <person name="Klingl A."/>
            <person name="Woyke T."/>
            <person name="Ryan C.M."/>
            <person name="Banfield J.F."/>
        </authorList>
    </citation>
    <scope>NUCLEOTIDE SEQUENCE [LARGE SCALE GENOMIC DNA]</scope>
</reference>
<dbReference type="GO" id="GO:0016763">
    <property type="term" value="F:pentosyltransferase activity"/>
    <property type="evidence" value="ECO:0007669"/>
    <property type="project" value="TreeGrafter"/>
</dbReference>
<feature type="transmembrane region" description="Helical" evidence="8">
    <location>
        <begin position="192"/>
        <end position="218"/>
    </location>
</feature>
<feature type="transmembrane region" description="Helical" evidence="8">
    <location>
        <begin position="355"/>
        <end position="375"/>
    </location>
</feature>
<keyword evidence="6 8" id="KW-1133">Transmembrane helix</keyword>
<dbReference type="Pfam" id="PF13231">
    <property type="entry name" value="PMT_2"/>
    <property type="match status" value="1"/>
</dbReference>
<sequence length="415" mass="47738">MKEEKQNPKMKSLRKVILFLIIVLAFFLRVYKITEYPAGLNADEAAIGYNAYSLAVTGKDEFGHPWPINFQSFNDYKPGLYFYLALPFVKVIGLNELAVRLPSAILGSLTVLVLYFLVKEMFSLELTRIDFRINPNTLPLVAAFLLAVSPWHLHFSRGGWESNASVFFMTFGVYLFFLSLRSPKNFAFCTLSFALSMFTYHSARVVVPLLALGFILFYGRKIFVKANFRWLAIAFLTGIIPVTVLIFSFLKQEGTSRFSGVGIFADQGPFWRTNELRGQHMNPFSIFPKVIHNKYLEYSIQFFDNYLRHFSGAFLFISGDEIQRNRVMEMGQFYWIDLLFLLAGVYFLIKNKPKNYLFIFYWLAIAPIASALTFQSPHAIRALNMVIPLEIIVAYGLLNIWRLKGGLFRVFIVLA</sequence>
<keyword evidence="2" id="KW-1003">Cell membrane</keyword>
<dbReference type="InterPro" id="IPR038731">
    <property type="entry name" value="RgtA/B/C-like"/>
</dbReference>
<evidence type="ECO:0000256" key="7">
    <source>
        <dbReference type="ARBA" id="ARBA00023136"/>
    </source>
</evidence>
<comment type="caution">
    <text evidence="10">The sequence shown here is derived from an EMBL/GenBank/DDBJ whole genome shotgun (WGS) entry which is preliminary data.</text>
</comment>
<evidence type="ECO:0000256" key="6">
    <source>
        <dbReference type="ARBA" id="ARBA00022989"/>
    </source>
</evidence>
<feature type="transmembrane region" description="Helical" evidence="8">
    <location>
        <begin position="138"/>
        <end position="156"/>
    </location>
</feature>